<comment type="caution">
    <text evidence="3">The sequence shown here is derived from an EMBL/GenBank/DDBJ whole genome shotgun (WGS) entry which is preliminary data.</text>
</comment>
<evidence type="ECO:0000259" key="2">
    <source>
        <dbReference type="PROSITE" id="PS50995"/>
    </source>
</evidence>
<dbReference type="SUPFAM" id="SSF46785">
    <property type="entry name" value="Winged helix' DNA-binding domain"/>
    <property type="match status" value="1"/>
</dbReference>
<evidence type="ECO:0000313" key="4">
    <source>
        <dbReference type="Proteomes" id="UP000669179"/>
    </source>
</evidence>
<dbReference type="InterPro" id="IPR039422">
    <property type="entry name" value="MarR/SlyA-like"/>
</dbReference>
<reference evidence="3" key="1">
    <citation type="submission" date="2021-03" db="EMBL/GenBank/DDBJ databases">
        <authorList>
            <person name="Kanchanasin P."/>
            <person name="Saeng-In P."/>
            <person name="Phongsopitanun W."/>
            <person name="Yuki M."/>
            <person name="Kudo T."/>
            <person name="Ohkuma M."/>
            <person name="Tanasupawat S."/>
        </authorList>
    </citation>
    <scope>NUCLEOTIDE SEQUENCE</scope>
    <source>
        <strain evidence="3">GKU 128</strain>
    </source>
</reference>
<name>A0A939T878_9ACTN</name>
<dbReference type="Gene3D" id="1.10.10.10">
    <property type="entry name" value="Winged helix-like DNA-binding domain superfamily/Winged helix DNA-binding domain"/>
    <property type="match status" value="1"/>
</dbReference>
<dbReference type="EMBL" id="JAGEOJ010000017">
    <property type="protein sequence ID" value="MBO2452844.1"/>
    <property type="molecule type" value="Genomic_DNA"/>
</dbReference>
<dbReference type="Proteomes" id="UP000669179">
    <property type="component" value="Unassembled WGS sequence"/>
</dbReference>
<proteinExistence type="predicted"/>
<organism evidence="3 4">
    <name type="scientific">Actinomadura barringtoniae</name>
    <dbReference type="NCBI Taxonomy" id="1427535"/>
    <lineage>
        <taxon>Bacteria</taxon>
        <taxon>Bacillati</taxon>
        <taxon>Actinomycetota</taxon>
        <taxon>Actinomycetes</taxon>
        <taxon>Streptosporangiales</taxon>
        <taxon>Thermomonosporaceae</taxon>
        <taxon>Actinomadura</taxon>
    </lineage>
</organism>
<dbReference type="Pfam" id="PF01047">
    <property type="entry name" value="MarR"/>
    <property type="match status" value="1"/>
</dbReference>
<dbReference type="GO" id="GO:0003700">
    <property type="term" value="F:DNA-binding transcription factor activity"/>
    <property type="evidence" value="ECO:0007669"/>
    <property type="project" value="InterPro"/>
</dbReference>
<feature type="domain" description="HTH marR-type" evidence="2">
    <location>
        <begin position="19"/>
        <end position="151"/>
    </location>
</feature>
<sequence length="192" mass="21630">MDAKKLGFGDLTELGPMEDWPIGRLFAAASRLAGPVMWRLIEQHGTSPAGFLVLRTLVSEDGLRPGELAKRLLISPATVTTVVDTLERKGHVERRRDDRDRRSLRVHIKDSGLAVVKVTGESMKDDIWNLYDVVDEEDEPAVRRFLLRLIARFEEQTDDDLAERIVNEAPLVQKPPRKPKETPRDGDDGTTP</sequence>
<dbReference type="InterPro" id="IPR036390">
    <property type="entry name" value="WH_DNA-bd_sf"/>
</dbReference>
<dbReference type="PANTHER" id="PTHR33164">
    <property type="entry name" value="TRANSCRIPTIONAL REGULATOR, MARR FAMILY"/>
    <property type="match status" value="1"/>
</dbReference>
<dbReference type="AlphaFoldDB" id="A0A939T878"/>
<dbReference type="SMART" id="SM00347">
    <property type="entry name" value="HTH_MARR"/>
    <property type="match status" value="1"/>
</dbReference>
<accession>A0A939T878</accession>
<keyword evidence="4" id="KW-1185">Reference proteome</keyword>
<dbReference type="PANTHER" id="PTHR33164:SF104">
    <property type="entry name" value="TRANSCRIPTIONAL REGULATORY PROTEIN"/>
    <property type="match status" value="1"/>
</dbReference>
<dbReference type="RefSeq" id="WP_208260851.1">
    <property type="nucleotide sequence ID" value="NZ_JAGEOJ010000017.1"/>
</dbReference>
<feature type="compositionally biased region" description="Basic and acidic residues" evidence="1">
    <location>
        <begin position="178"/>
        <end position="192"/>
    </location>
</feature>
<gene>
    <name evidence="3" type="ORF">J4573_37530</name>
</gene>
<dbReference type="PROSITE" id="PS50995">
    <property type="entry name" value="HTH_MARR_2"/>
    <property type="match status" value="1"/>
</dbReference>
<protein>
    <submittedName>
        <fullName evidence="3">MarR family transcriptional regulator</fullName>
    </submittedName>
</protein>
<dbReference type="GO" id="GO:0006950">
    <property type="term" value="P:response to stress"/>
    <property type="evidence" value="ECO:0007669"/>
    <property type="project" value="TreeGrafter"/>
</dbReference>
<dbReference type="InterPro" id="IPR000835">
    <property type="entry name" value="HTH_MarR-typ"/>
</dbReference>
<feature type="region of interest" description="Disordered" evidence="1">
    <location>
        <begin position="161"/>
        <end position="192"/>
    </location>
</feature>
<dbReference type="InterPro" id="IPR036388">
    <property type="entry name" value="WH-like_DNA-bd_sf"/>
</dbReference>
<evidence type="ECO:0000256" key="1">
    <source>
        <dbReference type="SAM" id="MobiDB-lite"/>
    </source>
</evidence>
<dbReference type="PRINTS" id="PR00598">
    <property type="entry name" value="HTHMARR"/>
</dbReference>
<evidence type="ECO:0000313" key="3">
    <source>
        <dbReference type="EMBL" id="MBO2452844.1"/>
    </source>
</evidence>